<name>B1KE74_SHEWM</name>
<dbReference type="AlphaFoldDB" id="B1KE74"/>
<evidence type="ECO:0000313" key="1">
    <source>
        <dbReference type="EMBL" id="ACA85060.1"/>
    </source>
</evidence>
<keyword evidence="2" id="KW-1185">Reference proteome</keyword>
<dbReference type="HOGENOM" id="CLU_2371223_0_0_6"/>
<reference evidence="1 2" key="1">
    <citation type="submission" date="2008-02" db="EMBL/GenBank/DDBJ databases">
        <title>Complete sequence of Shewanella woodyi ATCC 51908.</title>
        <authorList>
            <consortium name="US DOE Joint Genome Institute"/>
            <person name="Copeland A."/>
            <person name="Lucas S."/>
            <person name="Lapidus A."/>
            <person name="Glavina del Rio T."/>
            <person name="Dalin E."/>
            <person name="Tice H."/>
            <person name="Bruce D."/>
            <person name="Goodwin L."/>
            <person name="Pitluck S."/>
            <person name="Sims D."/>
            <person name="Brettin T."/>
            <person name="Detter J.C."/>
            <person name="Han C."/>
            <person name="Kuske C.R."/>
            <person name="Schmutz J."/>
            <person name="Larimer F."/>
            <person name="Land M."/>
            <person name="Hauser L."/>
            <person name="Kyrpides N."/>
            <person name="Lykidis A."/>
            <person name="Zhao J.-S."/>
            <person name="Richardson P."/>
        </authorList>
    </citation>
    <scope>NUCLEOTIDE SEQUENCE [LARGE SCALE GENOMIC DNA]</scope>
    <source>
        <strain evidence="2">ATCC 51908 / MS32</strain>
    </source>
</reference>
<organism evidence="1 2">
    <name type="scientific">Shewanella woodyi (strain ATCC 51908 / MS32)</name>
    <dbReference type="NCBI Taxonomy" id="392500"/>
    <lineage>
        <taxon>Bacteria</taxon>
        <taxon>Pseudomonadati</taxon>
        <taxon>Pseudomonadota</taxon>
        <taxon>Gammaproteobacteria</taxon>
        <taxon>Alteromonadales</taxon>
        <taxon>Shewanellaceae</taxon>
        <taxon>Shewanella</taxon>
    </lineage>
</organism>
<protein>
    <submittedName>
        <fullName evidence="1">Uncharacterized protein</fullName>
    </submittedName>
</protein>
<evidence type="ECO:0000313" key="2">
    <source>
        <dbReference type="Proteomes" id="UP000002168"/>
    </source>
</evidence>
<gene>
    <name evidence="1" type="ordered locus">Swoo_0765</name>
</gene>
<sequence length="95" mass="10741">MNIKDEFCAEIRVAIGQCYELGYRPTRFEEMIAISHPVDVAKSFVISGDFQSGFKQLKKLGKLHLTVEGIMVTPKYATLFTKSELAAAKWRLDNV</sequence>
<dbReference type="KEGG" id="swd:Swoo_0765"/>
<accession>B1KE74</accession>
<dbReference type="RefSeq" id="WP_012323407.1">
    <property type="nucleotide sequence ID" value="NC_010506.1"/>
</dbReference>
<dbReference type="Proteomes" id="UP000002168">
    <property type="component" value="Chromosome"/>
</dbReference>
<dbReference type="EMBL" id="CP000961">
    <property type="protein sequence ID" value="ACA85060.1"/>
    <property type="molecule type" value="Genomic_DNA"/>
</dbReference>
<proteinExistence type="predicted"/>